<dbReference type="PANTHER" id="PTHR43133">
    <property type="entry name" value="RNA POLYMERASE ECF-TYPE SIGMA FACTO"/>
    <property type="match status" value="1"/>
</dbReference>
<keyword evidence="4" id="KW-0804">Transcription</keyword>
<feature type="domain" description="RNA polymerase sigma factor 70 region 4 type 2" evidence="5">
    <location>
        <begin position="151"/>
        <end position="202"/>
    </location>
</feature>
<sequence>MSADSENETVIQSTADLLASAREGNEQALGQILSAQRAYLKVLARVEVGRHLQAKLDVSDIIQEVFLEAHKSFSQFQGSEEPQFIQWVRSILAHTIANTVRRYFGTQARDPRLEKQVAAGIDQSAVSLGGMLVDPGASPSQQVSRVEQTRLVSEALSRLPEDYQSVLILRHLEGLTFPKIAERMGKTVNSVEKLWLRGLARLKKEFTLSTSNPEVQ</sequence>
<evidence type="ECO:0000256" key="4">
    <source>
        <dbReference type="ARBA" id="ARBA00023163"/>
    </source>
</evidence>
<dbReference type="InterPro" id="IPR013324">
    <property type="entry name" value="RNA_pol_sigma_r3/r4-like"/>
</dbReference>
<keyword evidence="7" id="KW-1185">Reference proteome</keyword>
<dbReference type="Pfam" id="PF08281">
    <property type="entry name" value="Sigma70_r4_2"/>
    <property type="match status" value="1"/>
</dbReference>
<dbReference type="NCBIfam" id="TIGR02984">
    <property type="entry name" value="Sig-70_plancto1"/>
    <property type="match status" value="1"/>
</dbReference>
<dbReference type="InterPro" id="IPR013325">
    <property type="entry name" value="RNA_pol_sigma_r2"/>
</dbReference>
<dbReference type="AlphaFoldDB" id="A0A517Q7R6"/>
<reference evidence="6 7" key="1">
    <citation type="submission" date="2019-03" db="EMBL/GenBank/DDBJ databases">
        <title>Deep-cultivation of Planctomycetes and their phenomic and genomic characterization uncovers novel biology.</title>
        <authorList>
            <person name="Wiegand S."/>
            <person name="Jogler M."/>
            <person name="Boedeker C."/>
            <person name="Pinto D."/>
            <person name="Vollmers J."/>
            <person name="Rivas-Marin E."/>
            <person name="Kohn T."/>
            <person name="Peeters S.H."/>
            <person name="Heuer A."/>
            <person name="Rast P."/>
            <person name="Oberbeckmann S."/>
            <person name="Bunk B."/>
            <person name="Jeske O."/>
            <person name="Meyerdierks A."/>
            <person name="Storesund J.E."/>
            <person name="Kallscheuer N."/>
            <person name="Luecker S."/>
            <person name="Lage O.M."/>
            <person name="Pohl T."/>
            <person name="Merkel B.J."/>
            <person name="Hornburger P."/>
            <person name="Mueller R.-W."/>
            <person name="Bruemmer F."/>
            <person name="Labrenz M."/>
            <person name="Spormann A.M."/>
            <person name="Op den Camp H."/>
            <person name="Overmann J."/>
            <person name="Amann R."/>
            <person name="Jetten M.S.M."/>
            <person name="Mascher T."/>
            <person name="Medema M.H."/>
            <person name="Devos D.P."/>
            <person name="Kaster A.-K."/>
            <person name="Ovreas L."/>
            <person name="Rohde M."/>
            <person name="Galperin M.Y."/>
            <person name="Jogler C."/>
        </authorList>
    </citation>
    <scope>NUCLEOTIDE SEQUENCE [LARGE SCALE GENOMIC DNA]</scope>
    <source>
        <strain evidence="6 7">Enr10</strain>
    </source>
</reference>
<dbReference type="GO" id="GO:0003677">
    <property type="term" value="F:DNA binding"/>
    <property type="evidence" value="ECO:0007669"/>
    <property type="project" value="InterPro"/>
</dbReference>
<evidence type="ECO:0000256" key="1">
    <source>
        <dbReference type="ARBA" id="ARBA00010641"/>
    </source>
</evidence>
<dbReference type="InterPro" id="IPR014284">
    <property type="entry name" value="RNA_pol_sigma-70_dom"/>
</dbReference>
<dbReference type="EMBL" id="CP037421">
    <property type="protein sequence ID" value="QDT27674.1"/>
    <property type="molecule type" value="Genomic_DNA"/>
</dbReference>
<dbReference type="CDD" id="cd06171">
    <property type="entry name" value="Sigma70_r4"/>
    <property type="match status" value="1"/>
</dbReference>
<name>A0A517Q7R6_9PLAN</name>
<evidence type="ECO:0000256" key="3">
    <source>
        <dbReference type="ARBA" id="ARBA00023082"/>
    </source>
</evidence>
<dbReference type="InterPro" id="IPR014326">
    <property type="entry name" value="RNA_pol_sigma-70_Plancto"/>
</dbReference>
<proteinExistence type="inferred from homology"/>
<dbReference type="SUPFAM" id="SSF88946">
    <property type="entry name" value="Sigma2 domain of RNA polymerase sigma factors"/>
    <property type="match status" value="1"/>
</dbReference>
<dbReference type="InterPro" id="IPR036388">
    <property type="entry name" value="WH-like_DNA-bd_sf"/>
</dbReference>
<evidence type="ECO:0000259" key="5">
    <source>
        <dbReference type="Pfam" id="PF08281"/>
    </source>
</evidence>
<dbReference type="Gene3D" id="1.10.1740.10">
    <property type="match status" value="1"/>
</dbReference>
<evidence type="ECO:0000313" key="6">
    <source>
        <dbReference type="EMBL" id="QDT27674.1"/>
    </source>
</evidence>
<protein>
    <submittedName>
        <fullName evidence="6">ECF RNA polymerase sigma-E factor</fullName>
    </submittedName>
</protein>
<dbReference type="PANTHER" id="PTHR43133:SF51">
    <property type="entry name" value="RNA POLYMERASE SIGMA FACTOR"/>
    <property type="match status" value="1"/>
</dbReference>
<comment type="similarity">
    <text evidence="1">Belongs to the sigma-70 factor family. ECF subfamily.</text>
</comment>
<gene>
    <name evidence="6" type="primary">rpoE_4</name>
    <name evidence="6" type="ORF">Enr10x_29920</name>
</gene>
<dbReference type="InterPro" id="IPR039425">
    <property type="entry name" value="RNA_pol_sigma-70-like"/>
</dbReference>
<dbReference type="GO" id="GO:0016987">
    <property type="term" value="F:sigma factor activity"/>
    <property type="evidence" value="ECO:0007669"/>
    <property type="project" value="UniProtKB-KW"/>
</dbReference>
<evidence type="ECO:0000256" key="2">
    <source>
        <dbReference type="ARBA" id="ARBA00023015"/>
    </source>
</evidence>
<dbReference type="SUPFAM" id="SSF88659">
    <property type="entry name" value="Sigma3 and sigma4 domains of RNA polymerase sigma factors"/>
    <property type="match status" value="1"/>
</dbReference>
<dbReference type="Proteomes" id="UP000315647">
    <property type="component" value="Chromosome"/>
</dbReference>
<dbReference type="Gene3D" id="1.10.10.10">
    <property type="entry name" value="Winged helix-like DNA-binding domain superfamily/Winged helix DNA-binding domain"/>
    <property type="match status" value="1"/>
</dbReference>
<evidence type="ECO:0000313" key="7">
    <source>
        <dbReference type="Proteomes" id="UP000315647"/>
    </source>
</evidence>
<keyword evidence="2" id="KW-0805">Transcription regulation</keyword>
<keyword evidence="3" id="KW-0731">Sigma factor</keyword>
<dbReference type="NCBIfam" id="TIGR02937">
    <property type="entry name" value="sigma70-ECF"/>
    <property type="match status" value="1"/>
</dbReference>
<dbReference type="InterPro" id="IPR013249">
    <property type="entry name" value="RNA_pol_sigma70_r4_t2"/>
</dbReference>
<accession>A0A517Q7R6</accession>
<organism evidence="6 7">
    <name type="scientific">Gimesia panareensis</name>
    <dbReference type="NCBI Taxonomy" id="2527978"/>
    <lineage>
        <taxon>Bacteria</taxon>
        <taxon>Pseudomonadati</taxon>
        <taxon>Planctomycetota</taxon>
        <taxon>Planctomycetia</taxon>
        <taxon>Planctomycetales</taxon>
        <taxon>Planctomycetaceae</taxon>
        <taxon>Gimesia</taxon>
    </lineage>
</organism>
<dbReference type="GO" id="GO:0006352">
    <property type="term" value="P:DNA-templated transcription initiation"/>
    <property type="evidence" value="ECO:0007669"/>
    <property type="project" value="InterPro"/>
</dbReference>
<dbReference type="RefSeq" id="WP_145450282.1">
    <property type="nucleotide sequence ID" value="NZ_CP037421.1"/>
</dbReference>